<dbReference type="InterPro" id="IPR017452">
    <property type="entry name" value="GPCR_Rhodpsn_7TM"/>
</dbReference>
<feature type="region of interest" description="Disordered" evidence="9">
    <location>
        <begin position="313"/>
        <end position="332"/>
    </location>
</feature>
<reference evidence="14" key="1">
    <citation type="submission" date="2012-12" db="EMBL/GenBank/DDBJ databases">
        <authorList>
            <person name="Hellsten U."/>
            <person name="Grimwood J."/>
            <person name="Chapman J.A."/>
            <person name="Shapiro H."/>
            <person name="Aerts A."/>
            <person name="Otillar R.P."/>
            <person name="Terry A.Y."/>
            <person name="Boore J.L."/>
            <person name="Simakov O."/>
            <person name="Marletaz F."/>
            <person name="Cho S.-J."/>
            <person name="Edsinger-Gonzales E."/>
            <person name="Havlak P."/>
            <person name="Kuo D.-H."/>
            <person name="Larsson T."/>
            <person name="Lv J."/>
            <person name="Arendt D."/>
            <person name="Savage R."/>
            <person name="Osoegawa K."/>
            <person name="de Jong P."/>
            <person name="Lindberg D.R."/>
            <person name="Seaver E.C."/>
            <person name="Weisblat D.A."/>
            <person name="Putnam N.H."/>
            <person name="Grigoriev I.V."/>
            <person name="Rokhsar D.S."/>
        </authorList>
    </citation>
    <scope>NUCLEOTIDE SEQUENCE</scope>
</reference>
<evidence type="ECO:0000256" key="4">
    <source>
        <dbReference type="ARBA" id="ARBA00022692"/>
    </source>
</evidence>
<dbReference type="AlphaFoldDB" id="T1FUM5"/>
<feature type="region of interest" description="Disordered" evidence="9">
    <location>
        <begin position="472"/>
        <end position="523"/>
    </location>
</feature>
<evidence type="ECO:0000313" key="12">
    <source>
        <dbReference type="EMBL" id="ESN98119.1"/>
    </source>
</evidence>
<dbReference type="SUPFAM" id="SSF81321">
    <property type="entry name" value="Family A G protein-coupled receptor-like"/>
    <property type="match status" value="2"/>
</dbReference>
<evidence type="ECO:0000256" key="10">
    <source>
        <dbReference type="SAM" id="Phobius"/>
    </source>
</evidence>
<protein>
    <recommendedName>
        <fullName evidence="3">Thyrotropin-releasing hormone receptor</fullName>
    </recommendedName>
    <alternativeName>
        <fullName evidence="7">Thyroliberin receptor</fullName>
    </alternativeName>
</protein>
<keyword evidence="6 10" id="KW-0472">Membrane</keyword>
<feature type="transmembrane region" description="Helical" evidence="10">
    <location>
        <begin position="238"/>
        <end position="260"/>
    </location>
</feature>
<feature type="transmembrane region" description="Helical" evidence="10">
    <location>
        <begin position="20"/>
        <end position="47"/>
    </location>
</feature>
<keyword evidence="14" id="KW-1185">Reference proteome</keyword>
<dbReference type="PROSITE" id="PS00237">
    <property type="entry name" value="G_PROTEIN_RECEP_F1_1"/>
    <property type="match status" value="1"/>
</dbReference>
<dbReference type="FunCoup" id="T1FUM5">
    <property type="interactions" value="56"/>
</dbReference>
<keyword evidence="8" id="KW-0297">G-protein coupled receptor</keyword>
<feature type="region of interest" description="Disordered" evidence="9">
    <location>
        <begin position="186"/>
        <end position="216"/>
    </location>
</feature>
<dbReference type="PROSITE" id="PS50262">
    <property type="entry name" value="G_PROTEIN_RECEP_F1_2"/>
    <property type="match status" value="1"/>
</dbReference>
<dbReference type="InterPro" id="IPR000276">
    <property type="entry name" value="GPCR_Rhodpsn"/>
</dbReference>
<feature type="compositionally biased region" description="Polar residues" evidence="9">
    <location>
        <begin position="492"/>
        <end position="506"/>
    </location>
</feature>
<dbReference type="EMBL" id="AMQM01006017">
    <property type="status" value="NOT_ANNOTATED_CDS"/>
    <property type="molecule type" value="Genomic_DNA"/>
</dbReference>
<dbReference type="Gene3D" id="1.20.1070.10">
    <property type="entry name" value="Rhodopsin 7-helix transmembrane proteins"/>
    <property type="match status" value="3"/>
</dbReference>
<dbReference type="InParanoid" id="T1FUM5"/>
<evidence type="ECO:0000256" key="1">
    <source>
        <dbReference type="ARBA" id="ARBA00004100"/>
    </source>
</evidence>
<organism evidence="13 14">
    <name type="scientific">Helobdella robusta</name>
    <name type="common">Californian leech</name>
    <dbReference type="NCBI Taxonomy" id="6412"/>
    <lineage>
        <taxon>Eukaryota</taxon>
        <taxon>Metazoa</taxon>
        <taxon>Spiralia</taxon>
        <taxon>Lophotrochozoa</taxon>
        <taxon>Annelida</taxon>
        <taxon>Clitellata</taxon>
        <taxon>Hirudinea</taxon>
        <taxon>Rhynchobdellida</taxon>
        <taxon>Glossiphoniidae</taxon>
        <taxon>Helobdella</taxon>
    </lineage>
</organism>
<keyword evidence="8" id="KW-0675">Receptor</keyword>
<reference evidence="12 14" key="2">
    <citation type="journal article" date="2013" name="Nature">
        <title>Insights into bilaterian evolution from three spiralian genomes.</title>
        <authorList>
            <person name="Simakov O."/>
            <person name="Marletaz F."/>
            <person name="Cho S.J."/>
            <person name="Edsinger-Gonzales E."/>
            <person name="Havlak P."/>
            <person name="Hellsten U."/>
            <person name="Kuo D.H."/>
            <person name="Larsson T."/>
            <person name="Lv J."/>
            <person name="Arendt D."/>
            <person name="Savage R."/>
            <person name="Osoegawa K."/>
            <person name="de Jong P."/>
            <person name="Grimwood J."/>
            <person name="Chapman J.A."/>
            <person name="Shapiro H."/>
            <person name="Aerts A."/>
            <person name="Otillar R.P."/>
            <person name="Terry A.Y."/>
            <person name="Boore J.L."/>
            <person name="Grigoriev I.V."/>
            <person name="Lindberg D.R."/>
            <person name="Seaver E.C."/>
            <person name="Weisblat D.A."/>
            <person name="Putnam N.H."/>
            <person name="Rokhsar D.S."/>
        </authorList>
    </citation>
    <scope>NUCLEOTIDE SEQUENCE</scope>
</reference>
<evidence type="ECO:0000256" key="9">
    <source>
        <dbReference type="SAM" id="MobiDB-lite"/>
    </source>
</evidence>
<feature type="transmembrane region" description="Helical" evidence="10">
    <location>
        <begin position="104"/>
        <end position="124"/>
    </location>
</feature>
<comment type="function">
    <text evidence="1">Receptor for thyrotropin-releasing hormone (TRH). Upon ligand binding, this G-protein-coupled receptor triggers activation of the phosphatidylinositol (IP3)-calcium-protein kinase C (PKC) pathway.</text>
</comment>
<evidence type="ECO:0000256" key="8">
    <source>
        <dbReference type="RuleBase" id="RU000688"/>
    </source>
</evidence>
<dbReference type="EnsemblMetazoa" id="HelroT193096">
    <property type="protein sequence ID" value="HelroP193096"/>
    <property type="gene ID" value="HelroG193096"/>
</dbReference>
<dbReference type="PRINTS" id="PR00237">
    <property type="entry name" value="GPCRRHODOPSN"/>
</dbReference>
<keyword evidence="8" id="KW-0807">Transducer</keyword>
<proteinExistence type="inferred from homology"/>
<comment type="similarity">
    <text evidence="8">Belongs to the G-protein coupled receptor 1 family.</text>
</comment>
<feature type="transmembrane region" description="Helical" evidence="10">
    <location>
        <begin position="623"/>
        <end position="647"/>
    </location>
</feature>
<evidence type="ECO:0000256" key="3">
    <source>
        <dbReference type="ARBA" id="ARBA00018873"/>
    </source>
</evidence>
<evidence type="ECO:0000256" key="7">
    <source>
        <dbReference type="ARBA" id="ARBA00032251"/>
    </source>
</evidence>
<dbReference type="Proteomes" id="UP000015101">
    <property type="component" value="Unassembled WGS sequence"/>
</dbReference>
<dbReference type="eggNOG" id="KOG4219">
    <property type="taxonomic scope" value="Eukaryota"/>
</dbReference>
<evidence type="ECO:0000259" key="11">
    <source>
        <dbReference type="PROSITE" id="PS50262"/>
    </source>
</evidence>
<evidence type="ECO:0000313" key="14">
    <source>
        <dbReference type="Proteomes" id="UP000015101"/>
    </source>
</evidence>
<feature type="transmembrane region" description="Helical" evidence="10">
    <location>
        <begin position="67"/>
        <end position="92"/>
    </location>
</feature>
<evidence type="ECO:0000256" key="2">
    <source>
        <dbReference type="ARBA" id="ARBA00004370"/>
    </source>
</evidence>
<dbReference type="KEGG" id="hro:HELRODRAFT_193096"/>
<dbReference type="OrthoDB" id="5964776at2759"/>
<feature type="transmembrane region" description="Helical" evidence="10">
    <location>
        <begin position="662"/>
        <end position="684"/>
    </location>
</feature>
<keyword evidence="4 8" id="KW-0812">Transmembrane</keyword>
<dbReference type="OMA" id="VIRELWT"/>
<evidence type="ECO:0000256" key="6">
    <source>
        <dbReference type="ARBA" id="ARBA00023136"/>
    </source>
</evidence>
<name>T1FUM5_HELRO</name>
<reference evidence="13" key="3">
    <citation type="submission" date="2015-06" db="UniProtKB">
        <authorList>
            <consortium name="EnsemblMetazoa"/>
        </authorList>
    </citation>
    <scope>IDENTIFICATION</scope>
</reference>
<dbReference type="GO" id="GO:0004997">
    <property type="term" value="F:thyrotropin-releasing hormone receptor activity"/>
    <property type="evidence" value="ECO:0007669"/>
    <property type="project" value="InterPro"/>
</dbReference>
<evidence type="ECO:0000313" key="13">
    <source>
        <dbReference type="EnsemblMetazoa" id="HelroP193096"/>
    </source>
</evidence>
<feature type="compositionally biased region" description="Basic residues" evidence="9">
    <location>
        <begin position="473"/>
        <end position="487"/>
    </location>
</feature>
<dbReference type="GeneID" id="20212521"/>
<dbReference type="HOGENOM" id="CLU_394461_0_0_1"/>
<evidence type="ECO:0000256" key="5">
    <source>
        <dbReference type="ARBA" id="ARBA00022989"/>
    </source>
</evidence>
<accession>T1FUM5</accession>
<dbReference type="InterPro" id="IPR002120">
    <property type="entry name" value="TRH_rcpt_1"/>
</dbReference>
<keyword evidence="5 10" id="KW-1133">Transmembrane helix</keyword>
<dbReference type="PANTHER" id="PTHR46061:SF3">
    <property type="entry name" value="THYROTROPIN-RELEASING HORMONE RECEPTOR"/>
    <property type="match status" value="1"/>
</dbReference>
<dbReference type="CTD" id="20212521"/>
<dbReference type="EMBL" id="KB097222">
    <property type="protein sequence ID" value="ESN98119.1"/>
    <property type="molecule type" value="Genomic_DNA"/>
</dbReference>
<comment type="subcellular location">
    <subcellularLocation>
        <location evidence="2">Membrane</location>
    </subcellularLocation>
</comment>
<feature type="domain" description="G-protein coupled receptors family 1 profile" evidence="11">
    <location>
        <begin position="2"/>
        <end position="681"/>
    </location>
</feature>
<sequence length="699" mass="79169">MGNSIVFLVIMLSKQIRSTVNFFLANLALADLFVGVFCIIPNLISALNQEFISGWFTCKTYFFVRSLNYSVSILILTIVSLERYFVIVNPILSRRFANNLTIRSLIISGVWVICILYALPYFLIYNYQCSIVNSINVSEVIADFNESLVNLSSNFGNKNGDFGEFLGHSPSLVHFHHHGGNTSDSFVDARGDSSGNDDAGDGEDDDGSHNKTVDGDGGGDGEEVYCYCLPTHEYIQEVYSIIDFTCFYVVPLVLMSIVYIRISRVLWSSEILQLQLSSTTATTSARATSTARAATTAATMLTVADNANVNVVKPQQKQHHQQQQQPHEYKSSYQCSTKKNIDGVNLAAEKASRDGFDDIVECAAENYCPGNEKKLFGRENFLTSTAKLFKKRHRGVSNVHSSERTNPEQVHMHLITNTSVRVFSANEYKKDVQPCVQKPQQQLLFEQQNFRKNGEPKQQSHRATKRNMIFSQQHKKQHLKHQQHQQQHKPQNDFNSADTSSSSCGQPSLKNSNSNRTNNNKKHISRFSLSQCFSRLHKRNKIRRNDQFKESFISTSSAEQRTGATKTCAFEASPHSTTANNYTKLPSEYRFQAPKKPFTSSFSSSVKSSTNVNKPSMRARQKVVRLLIAMVSMFALCMLPEHLYFIIKKFVFIENFTVDFCLLLFLRLLFCSYSAINPILYSLLSRKFRKVLCSRCAKY</sequence>
<dbReference type="Pfam" id="PF00001">
    <property type="entry name" value="7tm_1"/>
    <property type="match status" value="2"/>
</dbReference>
<gene>
    <name evidence="13" type="primary">20212521</name>
    <name evidence="12" type="ORF">HELRODRAFT_193096</name>
</gene>
<dbReference type="PANTHER" id="PTHR46061">
    <property type="entry name" value="THYROTROPIN-RELEASING HORMONE RECEPTOR"/>
    <property type="match status" value="1"/>
</dbReference>
<dbReference type="RefSeq" id="XP_009023812.1">
    <property type="nucleotide sequence ID" value="XM_009025564.1"/>
</dbReference>
<dbReference type="GO" id="GO:0016020">
    <property type="term" value="C:membrane"/>
    <property type="evidence" value="ECO:0007669"/>
    <property type="project" value="UniProtKB-SubCell"/>
</dbReference>
<feature type="compositionally biased region" description="Low complexity" evidence="9">
    <location>
        <begin position="508"/>
        <end position="518"/>
    </location>
</feature>